<name>A0A699YD45_HAELA</name>
<keyword evidence="1" id="KW-0812">Transmembrane</keyword>
<gene>
    <name evidence="2" type="ORF">HaLaN_03045</name>
</gene>
<keyword evidence="3" id="KW-1185">Reference proteome</keyword>
<organism evidence="2 3">
    <name type="scientific">Haematococcus lacustris</name>
    <name type="common">Green alga</name>
    <name type="synonym">Haematococcus pluvialis</name>
    <dbReference type="NCBI Taxonomy" id="44745"/>
    <lineage>
        <taxon>Eukaryota</taxon>
        <taxon>Viridiplantae</taxon>
        <taxon>Chlorophyta</taxon>
        <taxon>core chlorophytes</taxon>
        <taxon>Chlorophyceae</taxon>
        <taxon>CS clade</taxon>
        <taxon>Chlamydomonadales</taxon>
        <taxon>Haematococcaceae</taxon>
        <taxon>Haematococcus</taxon>
    </lineage>
</organism>
<accession>A0A699YD45</accession>
<comment type="caution">
    <text evidence="2">The sequence shown here is derived from an EMBL/GenBank/DDBJ whole genome shotgun (WGS) entry which is preliminary data.</text>
</comment>
<evidence type="ECO:0000256" key="1">
    <source>
        <dbReference type="SAM" id="Phobius"/>
    </source>
</evidence>
<feature type="non-terminal residue" evidence="2">
    <location>
        <position position="1"/>
    </location>
</feature>
<reference evidence="2 3" key="1">
    <citation type="submission" date="2020-02" db="EMBL/GenBank/DDBJ databases">
        <title>Draft genome sequence of Haematococcus lacustris strain NIES-144.</title>
        <authorList>
            <person name="Morimoto D."/>
            <person name="Nakagawa S."/>
            <person name="Yoshida T."/>
            <person name="Sawayama S."/>
        </authorList>
    </citation>
    <scope>NUCLEOTIDE SEQUENCE [LARGE SCALE GENOMIC DNA]</scope>
    <source>
        <strain evidence="2 3">NIES-144</strain>
    </source>
</reference>
<proteinExistence type="predicted"/>
<dbReference type="Proteomes" id="UP000485058">
    <property type="component" value="Unassembled WGS sequence"/>
</dbReference>
<protein>
    <submittedName>
        <fullName evidence="2">Uncharacterized protein</fullName>
    </submittedName>
</protein>
<evidence type="ECO:0000313" key="2">
    <source>
        <dbReference type="EMBL" id="GFH08130.1"/>
    </source>
</evidence>
<dbReference type="AlphaFoldDB" id="A0A699YD45"/>
<evidence type="ECO:0000313" key="3">
    <source>
        <dbReference type="Proteomes" id="UP000485058"/>
    </source>
</evidence>
<keyword evidence="1" id="KW-1133">Transmembrane helix</keyword>
<keyword evidence="1" id="KW-0472">Membrane</keyword>
<sequence length="70" mass="6888">ARTAPIQRLADSVAGRFAYGVMALSAATFLFWATAGTKLFPQVLLSAAGKIAGCGACVTAAAAAATPATT</sequence>
<feature type="transmembrane region" description="Helical" evidence="1">
    <location>
        <begin position="17"/>
        <end position="35"/>
    </location>
</feature>
<feature type="non-terminal residue" evidence="2">
    <location>
        <position position="70"/>
    </location>
</feature>
<dbReference type="EMBL" id="BLLF01000139">
    <property type="protein sequence ID" value="GFH08130.1"/>
    <property type="molecule type" value="Genomic_DNA"/>
</dbReference>